<protein>
    <submittedName>
        <fullName evidence="4">NagD protein</fullName>
    </submittedName>
</protein>
<dbReference type="GO" id="GO:0046872">
    <property type="term" value="F:metal ion binding"/>
    <property type="evidence" value="ECO:0007669"/>
    <property type="project" value="UniProtKB-KW"/>
</dbReference>
<dbReference type="EMBL" id="QUMS01000001">
    <property type="protein sequence ID" value="REG11648.1"/>
    <property type="molecule type" value="Genomic_DNA"/>
</dbReference>
<keyword evidence="5" id="KW-1185">Reference proteome</keyword>
<dbReference type="SUPFAM" id="SSF56784">
    <property type="entry name" value="HAD-like"/>
    <property type="match status" value="1"/>
</dbReference>
<dbReference type="RefSeq" id="WP_116224768.1">
    <property type="nucleotide sequence ID" value="NZ_AP018437.1"/>
</dbReference>
<comment type="caution">
    <text evidence="4">The sequence shown here is derived from an EMBL/GenBank/DDBJ whole genome shotgun (WGS) entry which is preliminary data.</text>
</comment>
<dbReference type="CDD" id="cd07530">
    <property type="entry name" value="HAD_Pase_UmpH-like"/>
    <property type="match status" value="1"/>
</dbReference>
<feature type="binding site" evidence="3">
    <location>
        <position position="12"/>
    </location>
    <ligand>
        <name>Mg(2+)</name>
        <dbReference type="ChEBI" id="CHEBI:18420"/>
    </ligand>
</feature>
<dbReference type="GO" id="GO:0005737">
    <property type="term" value="C:cytoplasm"/>
    <property type="evidence" value="ECO:0007669"/>
    <property type="project" value="TreeGrafter"/>
</dbReference>
<feature type="binding site" evidence="3">
    <location>
        <position position="206"/>
    </location>
    <ligand>
        <name>Mg(2+)</name>
        <dbReference type="ChEBI" id="CHEBI:18420"/>
    </ligand>
</feature>
<evidence type="ECO:0000313" key="5">
    <source>
        <dbReference type="Proteomes" id="UP000256388"/>
    </source>
</evidence>
<evidence type="ECO:0000256" key="2">
    <source>
        <dbReference type="PIRSR" id="PIRSR000915-2"/>
    </source>
</evidence>
<accession>A0A347ZR67</accession>
<reference evidence="4 5" key="1">
    <citation type="submission" date="2018-08" db="EMBL/GenBank/DDBJ databases">
        <title>Genomic Encyclopedia of Type Strains, Phase IV (KMG-IV): sequencing the most valuable type-strain genomes for metagenomic binning, comparative biology and taxonomic classification.</title>
        <authorList>
            <person name="Goeker M."/>
        </authorList>
    </citation>
    <scope>NUCLEOTIDE SEQUENCE [LARGE SCALE GENOMIC DNA]</scope>
    <source>
        <strain evidence="4 5">DSM 23923</strain>
    </source>
</reference>
<dbReference type="SFLD" id="SFLDS00003">
    <property type="entry name" value="Haloacid_Dehalogenase"/>
    <property type="match status" value="1"/>
</dbReference>
<evidence type="ECO:0000256" key="1">
    <source>
        <dbReference type="PIRSR" id="PIRSR000915-1"/>
    </source>
</evidence>
<dbReference type="InterPro" id="IPR023214">
    <property type="entry name" value="HAD_sf"/>
</dbReference>
<dbReference type="Pfam" id="PF13344">
    <property type="entry name" value="Hydrolase_6"/>
    <property type="match status" value="1"/>
</dbReference>
<dbReference type="OrthoDB" id="9810449at2"/>
<feature type="binding site" evidence="2">
    <location>
        <position position="181"/>
    </location>
    <ligand>
        <name>substrate</name>
    </ligand>
</feature>
<name>A0A347ZR67_9CHLR</name>
<dbReference type="Gene3D" id="3.40.50.1000">
    <property type="entry name" value="HAD superfamily/HAD-like"/>
    <property type="match status" value="2"/>
</dbReference>
<dbReference type="Pfam" id="PF13242">
    <property type="entry name" value="Hydrolase_like"/>
    <property type="match status" value="1"/>
</dbReference>
<keyword evidence="3" id="KW-0460">Magnesium</keyword>
<dbReference type="PIRSF" id="PIRSF000915">
    <property type="entry name" value="PGP-type_phosphatase"/>
    <property type="match status" value="1"/>
</dbReference>
<evidence type="ECO:0000313" key="4">
    <source>
        <dbReference type="EMBL" id="REG11648.1"/>
    </source>
</evidence>
<dbReference type="InterPro" id="IPR006357">
    <property type="entry name" value="HAD-SF_hydro_IIA"/>
</dbReference>
<feature type="active site" description="Proton donor" evidence="1">
    <location>
        <position position="12"/>
    </location>
</feature>
<keyword evidence="3" id="KW-0479">Metal-binding</keyword>
<dbReference type="GO" id="GO:0016791">
    <property type="term" value="F:phosphatase activity"/>
    <property type="evidence" value="ECO:0007669"/>
    <property type="project" value="TreeGrafter"/>
</dbReference>
<evidence type="ECO:0000256" key="3">
    <source>
        <dbReference type="PIRSR" id="PIRSR000915-3"/>
    </source>
</evidence>
<dbReference type="PANTHER" id="PTHR19288:SF46">
    <property type="entry name" value="HALOACID DEHALOGENASE-LIKE HYDROLASE DOMAIN-CONTAINING PROTEIN 2"/>
    <property type="match status" value="1"/>
</dbReference>
<gene>
    <name evidence="4" type="ORF">DFR64_1540</name>
</gene>
<dbReference type="SFLD" id="SFLDG01139">
    <property type="entry name" value="C2.A:_Pyridoxal_Phosphate_Phos"/>
    <property type="match status" value="1"/>
</dbReference>
<sequence>MEEKKNYLIDMDGVLVHGKKIIPGADTFIESLKKNDIKFLVLTNNSIYTQVDLAHRLQNTGIDIDAEHIFTSALATAYFMKAQKDSGSAFVIGESGLNVAIHNIGYIMTDENPDFVVLGETFDYNFRQVTKAVRLIMEGASFIATNPDPTGPSESGITPACGAMAALIEKASGRSPFYCGKPSPFMMRSALNYLGVHSENTMMIGDRMDTDIIAGIQSGMETTLVLTGVTSLKQIEEFPYRPGRVVNSVADLIL</sequence>
<dbReference type="AlphaFoldDB" id="A0A347ZR67"/>
<dbReference type="Proteomes" id="UP000256388">
    <property type="component" value="Unassembled WGS sequence"/>
</dbReference>
<feature type="binding site" evidence="3">
    <location>
        <position position="10"/>
    </location>
    <ligand>
        <name>Mg(2+)</name>
        <dbReference type="ChEBI" id="CHEBI:18420"/>
    </ligand>
</feature>
<proteinExistence type="predicted"/>
<feature type="active site" description="Nucleophile" evidence="1">
    <location>
        <position position="10"/>
    </location>
</feature>
<dbReference type="NCBIfam" id="TIGR01460">
    <property type="entry name" value="HAD-SF-IIA"/>
    <property type="match status" value="1"/>
</dbReference>
<comment type="cofactor">
    <cofactor evidence="3">
        <name>Mg(2+)</name>
        <dbReference type="ChEBI" id="CHEBI:18420"/>
    </cofactor>
    <text evidence="3">Divalent metal ions. Mg(2+) is the most effective.</text>
</comment>
<dbReference type="PANTHER" id="PTHR19288">
    <property type="entry name" value="4-NITROPHENYLPHOSPHATASE-RELATED"/>
    <property type="match status" value="1"/>
</dbReference>
<dbReference type="InterPro" id="IPR036412">
    <property type="entry name" value="HAD-like_sf"/>
</dbReference>
<organism evidence="4 5">
    <name type="scientific">Pelolinea submarina</name>
    <dbReference type="NCBI Taxonomy" id="913107"/>
    <lineage>
        <taxon>Bacteria</taxon>
        <taxon>Bacillati</taxon>
        <taxon>Chloroflexota</taxon>
        <taxon>Anaerolineae</taxon>
        <taxon>Anaerolineales</taxon>
        <taxon>Anaerolineaceae</taxon>
        <taxon>Pelolinea</taxon>
    </lineage>
</organism>